<dbReference type="PATRIC" id="fig|316.97.peg.1384"/>
<proteinExistence type="predicted"/>
<protein>
    <submittedName>
        <fullName evidence="2">Uncharacterized protein</fullName>
    </submittedName>
</protein>
<reference evidence="2 3" key="1">
    <citation type="submission" date="2014-03" db="EMBL/GenBank/DDBJ databases">
        <title>Complete genome sequence of Pseudomonas stutzeri 19SMN4.</title>
        <authorList>
            <person name="Brunet-Galmes I."/>
            <person name="Nogales B."/>
            <person name="Busquets A."/>
            <person name="Pena A."/>
            <person name="Gomila M."/>
            <person name="Garcia-Valdes E."/>
            <person name="Lalucat J."/>
            <person name="Bennasar A."/>
            <person name="Bosch R."/>
        </authorList>
    </citation>
    <scope>NUCLEOTIDE SEQUENCE [LARGE SCALE GENOMIC DNA]</scope>
    <source>
        <strain evidence="2 3">19SMN4</strain>
    </source>
</reference>
<organism evidence="2 3">
    <name type="scientific">Stutzerimonas stutzeri</name>
    <name type="common">Pseudomonas stutzeri</name>
    <dbReference type="NCBI Taxonomy" id="316"/>
    <lineage>
        <taxon>Bacteria</taxon>
        <taxon>Pseudomonadati</taxon>
        <taxon>Pseudomonadota</taxon>
        <taxon>Gammaproteobacteria</taxon>
        <taxon>Pseudomonadales</taxon>
        <taxon>Pseudomonadaceae</taxon>
        <taxon>Stutzerimonas</taxon>
    </lineage>
</organism>
<feature type="region of interest" description="Disordered" evidence="1">
    <location>
        <begin position="48"/>
        <end position="67"/>
    </location>
</feature>
<dbReference type="KEGG" id="pstu:UIB01_06845"/>
<dbReference type="OrthoDB" id="6078616at2"/>
<dbReference type="AlphaFoldDB" id="A0A023WRA3"/>
<accession>A0A023WRA3</accession>
<name>A0A023WRA3_STUST</name>
<evidence type="ECO:0000313" key="2">
    <source>
        <dbReference type="EMBL" id="AHY42220.1"/>
    </source>
</evidence>
<sequence length="67" mass="7449">MKGKRSIILYLHQRAPDAALEALNRLTGLQFTHWPESLVDRLAKQDAISPASGSVQPEPKKVRLTQA</sequence>
<dbReference type="EMBL" id="CP007509">
    <property type="protein sequence ID" value="AHY42220.1"/>
    <property type="molecule type" value="Genomic_DNA"/>
</dbReference>
<evidence type="ECO:0000256" key="1">
    <source>
        <dbReference type="SAM" id="MobiDB-lite"/>
    </source>
</evidence>
<gene>
    <name evidence="2" type="ORF">UIB01_06845</name>
</gene>
<evidence type="ECO:0000313" key="3">
    <source>
        <dbReference type="Proteomes" id="UP000025238"/>
    </source>
</evidence>
<dbReference type="Proteomes" id="UP000025238">
    <property type="component" value="Chromosome"/>
</dbReference>